<accession>A0AAV7UNT4</accession>
<evidence type="ECO:0000313" key="2">
    <source>
        <dbReference type="Proteomes" id="UP001066276"/>
    </source>
</evidence>
<keyword evidence="2" id="KW-1185">Reference proteome</keyword>
<protein>
    <recommendedName>
        <fullName evidence="3">DUF397 domain-containing protein</fullName>
    </recommendedName>
</protein>
<dbReference type="AlphaFoldDB" id="A0AAV7UNT4"/>
<comment type="caution">
    <text evidence="1">The sequence shown here is derived from an EMBL/GenBank/DDBJ whole genome shotgun (WGS) entry which is preliminary data.</text>
</comment>
<evidence type="ECO:0008006" key="3">
    <source>
        <dbReference type="Google" id="ProtNLM"/>
    </source>
</evidence>
<evidence type="ECO:0000313" key="1">
    <source>
        <dbReference type="EMBL" id="KAJ1190109.1"/>
    </source>
</evidence>
<organism evidence="1 2">
    <name type="scientific">Pleurodeles waltl</name>
    <name type="common">Iberian ribbed newt</name>
    <dbReference type="NCBI Taxonomy" id="8319"/>
    <lineage>
        <taxon>Eukaryota</taxon>
        <taxon>Metazoa</taxon>
        <taxon>Chordata</taxon>
        <taxon>Craniata</taxon>
        <taxon>Vertebrata</taxon>
        <taxon>Euteleostomi</taxon>
        <taxon>Amphibia</taxon>
        <taxon>Batrachia</taxon>
        <taxon>Caudata</taxon>
        <taxon>Salamandroidea</taxon>
        <taxon>Salamandridae</taxon>
        <taxon>Pleurodelinae</taxon>
        <taxon>Pleurodeles</taxon>
    </lineage>
</organism>
<proteinExistence type="predicted"/>
<gene>
    <name evidence="1" type="ORF">NDU88_006848</name>
</gene>
<dbReference type="EMBL" id="JANPWB010000005">
    <property type="protein sequence ID" value="KAJ1190109.1"/>
    <property type="molecule type" value="Genomic_DNA"/>
</dbReference>
<reference evidence="1" key="1">
    <citation type="journal article" date="2022" name="bioRxiv">
        <title>Sequencing and chromosome-scale assembly of the giantPleurodeles waltlgenome.</title>
        <authorList>
            <person name="Brown T."/>
            <person name="Elewa A."/>
            <person name="Iarovenko S."/>
            <person name="Subramanian E."/>
            <person name="Araus A.J."/>
            <person name="Petzold A."/>
            <person name="Susuki M."/>
            <person name="Suzuki K.-i.T."/>
            <person name="Hayashi T."/>
            <person name="Toyoda A."/>
            <person name="Oliveira C."/>
            <person name="Osipova E."/>
            <person name="Leigh N.D."/>
            <person name="Simon A."/>
            <person name="Yun M.H."/>
        </authorList>
    </citation>
    <scope>NUCLEOTIDE SEQUENCE</scope>
    <source>
        <strain evidence="1">20211129_DDA</strain>
        <tissue evidence="1">Liver</tissue>
    </source>
</reference>
<dbReference type="Proteomes" id="UP001066276">
    <property type="component" value="Chromosome 3_1"/>
</dbReference>
<name>A0AAV7UNT4_PLEWA</name>
<sequence>MKRQIWNRGSPHGMGDCLVAARCLGSPTLLVAVTEWQRRGSRASRAILEFKPVVTGRGTVQRTRSVGVETAE</sequence>